<evidence type="ECO:0000313" key="8">
    <source>
        <dbReference type="Proteomes" id="UP001238163"/>
    </source>
</evidence>
<name>A0AAE3VIZ9_9BACT</name>
<dbReference type="InterPro" id="IPR006102">
    <property type="entry name" value="Ig-like_GH2"/>
</dbReference>
<comment type="caution">
    <text evidence="7">The sequence shown here is derived from an EMBL/GenBank/DDBJ whole genome shotgun (WGS) entry which is preliminary data.</text>
</comment>
<dbReference type="InterPro" id="IPR036156">
    <property type="entry name" value="Beta-gal/glucu_dom_sf"/>
</dbReference>
<evidence type="ECO:0000259" key="6">
    <source>
        <dbReference type="Pfam" id="PF00703"/>
    </source>
</evidence>
<accession>A0AAE3VIZ9</accession>
<comment type="similarity">
    <text evidence="1">Belongs to the glycosyl hydrolase 2 family.</text>
</comment>
<dbReference type="Pfam" id="PF00703">
    <property type="entry name" value="Glyco_hydro_2"/>
    <property type="match status" value="1"/>
</dbReference>
<dbReference type="GO" id="GO:0005975">
    <property type="term" value="P:carbohydrate metabolic process"/>
    <property type="evidence" value="ECO:0007669"/>
    <property type="project" value="InterPro"/>
</dbReference>
<feature type="signal peptide" evidence="5">
    <location>
        <begin position="1"/>
        <end position="20"/>
    </location>
</feature>
<dbReference type="SUPFAM" id="SSF49303">
    <property type="entry name" value="beta-Galactosidase/glucuronidase domain"/>
    <property type="match status" value="1"/>
</dbReference>
<feature type="chain" id="PRO_5042059156" evidence="5">
    <location>
        <begin position="21"/>
        <end position="1454"/>
    </location>
</feature>
<feature type="region of interest" description="Disordered" evidence="4">
    <location>
        <begin position="1121"/>
        <end position="1142"/>
    </location>
</feature>
<sequence>MYKCLCLAILTIVATHGLVATTPPLPPGAYAEWDSAKAWQQHSDTRSKICINGLWQFRSEPRLQPVEKITPFYSEDGAPDTSWDITSMTNATVTGSRDSSRKTHGEASTRIDLEVPPATNFYHVTRIIPGIPTGVKLVARVDVWSEMERGDVHIEVQDSRDYTFHTTAGSTIAPKAAWQTIECEFMLPKDSPGVKILIPRNHGSTSGLKGQFWLDNLRIVQVEHLPSPGIALPADDAWGFSKVPGSWYGRVYWHDDDPARSKANDLRFAWYRRDVSIPADWSGRHVSVRLDRVATDARVYCNGHDAGAVPFMGGSVDITPWAEFGKTASIAVLVEARNSWRVMPDLFTKPNKVWAQRLSAAGILGDVFLEAEPTGTRLGPCRIVTTVADHRLRVQAPIITATDLSAADLSWRCDIRDGDRVVKSFTGNAPAAASEIVAETQWSDVELWDIDNPKLYTLTITLLRGDAVLDQSLPQRFGFRDFVIRGKYFYLNGVKINLASCSYWTRKGNWHTPEAIRHWLEGAKAAGYTFVYVAGIDTPGLFPANRPFLEACDELGMLAAITPAAVNSIYRRLDEPAIWKQWTKLASACVNEHLNHPSLVLWRMNMNMQCYAQDQNPLLLDGKMDFEPGTLAALREEAMLTSNAFVRSIDPTRHTYNHACGKTGDIYNLNNYLGWPEIQDHREWLRVWATQGDKPLYMAEQATPYPGDFQMRDPSVWWANEPVMTEYGAIALGEKSYELEEADYVDYLSWCWRPKERKWNSSYGYFCNNYPPILDEAATRYYEETLPAWRTWGISGGVNAWENAWRRLIKPNPGSVFRQTPPNLPLDTDWAALQRPGISADEWVYDGGGGGEIRSLFDLGRPEEMEYYAPTRRGKVYPTLIAPLFAYLGGPDDLWYTQDHAFRSGETIGKSLIVINDRRQAQSFQVSWQASRDGKVFASDSATLDIPPAETSHLQIRFAAPTVTARSVISITAKVLAGDDDVPVKPMTLQVYPPAARAAQRNLAQWAIYDPTGKSTAAFARLGYVLPAINDVAALPASARVLVVGCGALDDAQTADAALAGLAERVRKGLQVLVLEQTAETMNARFGLRAFTPGVRQVWVRQGDHPFLRDISNDDLADWRGQTTLGPLDGPPKSLTDDQRPKRTWRCSQSGVVASTIVEMPHVAGFSPIVDTGFDLRYSALWENHEGMGRMVFCLLDVSDRAGKDPVVYTLLHNIVGDLDQPTRAFTAATTQLVAPCADAPLSALSVNSAAPALADAGPGHVLVIPRGAAAWLEQHGNALADYLTRGGRVLAVGLTLAEGQALSAAVGDAFSVSRETHWLNRLHGATPTTFHGVSPAAIRWRLKLECTVVNTVPTKGWRNDSGVLATIPVGKGHIVWLAATPADFDAEQRPDLVFSRVKTERLITTVLGNLDVQCGRSWADALEKSANADSRRETDCYSDTRRLRDDPYATMRW</sequence>
<dbReference type="InterPro" id="IPR008979">
    <property type="entry name" value="Galactose-bd-like_sf"/>
</dbReference>
<proteinExistence type="inferred from homology"/>
<dbReference type="InterPro" id="IPR017853">
    <property type="entry name" value="GH"/>
</dbReference>
<evidence type="ECO:0000256" key="1">
    <source>
        <dbReference type="ARBA" id="ARBA00007401"/>
    </source>
</evidence>
<gene>
    <name evidence="7" type="ORF">J3R75_003714</name>
</gene>
<evidence type="ECO:0000256" key="3">
    <source>
        <dbReference type="ARBA" id="ARBA00023295"/>
    </source>
</evidence>
<dbReference type="SUPFAM" id="SSF49785">
    <property type="entry name" value="Galactose-binding domain-like"/>
    <property type="match status" value="1"/>
</dbReference>
<evidence type="ECO:0000256" key="5">
    <source>
        <dbReference type="SAM" id="SignalP"/>
    </source>
</evidence>
<dbReference type="Gene3D" id="2.60.120.260">
    <property type="entry name" value="Galactose-binding domain-like"/>
    <property type="match status" value="2"/>
</dbReference>
<dbReference type="GO" id="GO:0004565">
    <property type="term" value="F:beta-galactosidase activity"/>
    <property type="evidence" value="ECO:0007669"/>
    <property type="project" value="UniProtKB-EC"/>
</dbReference>
<feature type="domain" description="Glycoside hydrolase family 2 immunoglobulin-like beta-sandwich" evidence="6">
    <location>
        <begin position="384"/>
        <end position="480"/>
    </location>
</feature>
<evidence type="ECO:0000313" key="7">
    <source>
        <dbReference type="EMBL" id="MDQ0291607.1"/>
    </source>
</evidence>
<dbReference type="Gene3D" id="3.20.20.80">
    <property type="entry name" value="Glycosidases"/>
    <property type="match status" value="1"/>
</dbReference>
<reference evidence="7" key="1">
    <citation type="submission" date="2023-07" db="EMBL/GenBank/DDBJ databases">
        <title>Genomic Encyclopedia of Type Strains, Phase IV (KMG-IV): sequencing the most valuable type-strain genomes for metagenomic binning, comparative biology and taxonomic classification.</title>
        <authorList>
            <person name="Goeker M."/>
        </authorList>
    </citation>
    <scope>NUCLEOTIDE SEQUENCE</scope>
    <source>
        <strain evidence="7">DSM 24202</strain>
    </source>
</reference>
<keyword evidence="8" id="KW-1185">Reference proteome</keyword>
<evidence type="ECO:0000256" key="4">
    <source>
        <dbReference type="SAM" id="MobiDB-lite"/>
    </source>
</evidence>
<dbReference type="Gene3D" id="2.60.40.10">
    <property type="entry name" value="Immunoglobulins"/>
    <property type="match status" value="1"/>
</dbReference>
<protein>
    <submittedName>
        <fullName evidence="7">Beta-galactosidase</fullName>
        <ecNumber evidence="7">3.2.1.23</ecNumber>
    </submittedName>
</protein>
<dbReference type="Proteomes" id="UP001238163">
    <property type="component" value="Unassembled WGS sequence"/>
</dbReference>
<dbReference type="InterPro" id="IPR013783">
    <property type="entry name" value="Ig-like_fold"/>
</dbReference>
<dbReference type="PANTHER" id="PTHR42732:SF1">
    <property type="entry name" value="BETA-MANNOSIDASE"/>
    <property type="match status" value="1"/>
</dbReference>
<dbReference type="InterPro" id="IPR051913">
    <property type="entry name" value="GH2_Domain-Containing"/>
</dbReference>
<dbReference type="SUPFAM" id="SSF51445">
    <property type="entry name" value="(Trans)glycosidases"/>
    <property type="match status" value="1"/>
</dbReference>
<keyword evidence="3 7" id="KW-0326">Glycosidase</keyword>
<dbReference type="PANTHER" id="PTHR42732">
    <property type="entry name" value="BETA-GALACTOSIDASE"/>
    <property type="match status" value="1"/>
</dbReference>
<keyword evidence="2 7" id="KW-0378">Hydrolase</keyword>
<dbReference type="RefSeq" id="WP_307264648.1">
    <property type="nucleotide sequence ID" value="NZ_JAUSVL010000001.1"/>
</dbReference>
<keyword evidence="5" id="KW-0732">Signal</keyword>
<dbReference type="EMBL" id="JAUSVL010000001">
    <property type="protein sequence ID" value="MDQ0291607.1"/>
    <property type="molecule type" value="Genomic_DNA"/>
</dbReference>
<dbReference type="EC" id="3.2.1.23" evidence="7"/>
<organism evidence="7 8">
    <name type="scientific">Oligosphaera ethanolica</name>
    <dbReference type="NCBI Taxonomy" id="760260"/>
    <lineage>
        <taxon>Bacteria</taxon>
        <taxon>Pseudomonadati</taxon>
        <taxon>Lentisphaerota</taxon>
        <taxon>Oligosphaeria</taxon>
        <taxon>Oligosphaerales</taxon>
        <taxon>Oligosphaeraceae</taxon>
        <taxon>Oligosphaera</taxon>
    </lineage>
</organism>
<evidence type="ECO:0000256" key="2">
    <source>
        <dbReference type="ARBA" id="ARBA00022801"/>
    </source>
</evidence>